<dbReference type="EMBL" id="WHSC02000019">
    <property type="protein sequence ID" value="MDO6124981.1"/>
    <property type="molecule type" value="Genomic_DNA"/>
</dbReference>
<evidence type="ECO:0000313" key="2">
    <source>
        <dbReference type="EMBL" id="MDO6124981.1"/>
    </source>
</evidence>
<name>A0ABT8XMK9_9HYPH</name>
<keyword evidence="1" id="KW-0175">Coiled coil</keyword>
<accession>A0ABT8XMK9</accession>
<evidence type="ECO:0000313" key="3">
    <source>
        <dbReference type="Proteomes" id="UP001177080"/>
    </source>
</evidence>
<sequence length="649" mass="73305">MTTKITIADLFPHDEGMILVAKDAVNGSLRHISEVANGLACGCKCFGCDRQLIARNGGEVRAHSFAHRPEDMVYDCTTAGETALHIRAKEIIAQHRRVTLPATSVVGLDGNTIEVTPERSVELTDVRLEMVAGELIPDVTATMSDGRRIFIEIANTHLCPPSKIEKLDAMSVEVLEIMVSAYRAVPLDELDDTILDLAPRRLIHSAEVKAKAAEIAEDRQRQEAAKRAEAQRLVDIYREGYPRNHKQAQTLVDAMVRRGLSAHLDTDDDRPSAFIVYRRQWQAAIFDRLYQADNNQPLIALDIAKSWSERWAKPGLRNVKSEHARWIASEVAEDFKSPYEEIAAYLARLQAAGVVYKASRGNAYYMHYRFKEDLRAVIEKEGLPAKRKSQLLGAVKAIADLMQPYDGGLEDFDKWLKGRATEYSMRDQTLLSNEGVEFNDLMARLLKIPAAVADIQRSYPNELPEDMVGLALGGMYQRLRIERDRARERAEAERTARLEREAVATAERLAREAADRVAKIEEQAIFAVKDVEVFLGTPIPGHDGKTSRELAAESASGFMAVQRELDRLAEAEREAAAAEKLHKEMVGKLWDRVYSRISRRDRADLWPTQAWKELGGVKPIDYCKDKKALERCFEFLEEWVKSEQRRGRR</sequence>
<dbReference type="Proteomes" id="UP001177080">
    <property type="component" value="Unassembled WGS sequence"/>
</dbReference>
<feature type="coiled-coil region" evidence="1">
    <location>
        <begin position="561"/>
        <end position="588"/>
    </location>
</feature>
<feature type="coiled-coil region" evidence="1">
    <location>
        <begin position="476"/>
        <end position="523"/>
    </location>
</feature>
<evidence type="ECO:0008006" key="4">
    <source>
        <dbReference type="Google" id="ProtNLM"/>
    </source>
</evidence>
<protein>
    <recommendedName>
        <fullName evidence="4">Antitoxin Xre/MbcA/ParS-like toxin-binding domain-containing protein</fullName>
    </recommendedName>
</protein>
<reference evidence="2" key="1">
    <citation type="submission" date="2022-04" db="EMBL/GenBank/DDBJ databases">
        <title>Shinella lacus sp. nov., a novel member of the genus Shinella from water.</title>
        <authorList>
            <person name="Deng Y."/>
        </authorList>
    </citation>
    <scope>NUCLEOTIDE SEQUENCE</scope>
    <source>
        <strain evidence="2">JCM 31239</strain>
    </source>
</reference>
<dbReference type="RefSeq" id="WP_244764098.1">
    <property type="nucleotide sequence ID" value="NZ_JALJCJ010000012.1"/>
</dbReference>
<evidence type="ECO:0000256" key="1">
    <source>
        <dbReference type="SAM" id="Coils"/>
    </source>
</evidence>
<proteinExistence type="predicted"/>
<organism evidence="2 3">
    <name type="scientific">Shinella curvata</name>
    <dbReference type="NCBI Taxonomy" id="1817964"/>
    <lineage>
        <taxon>Bacteria</taxon>
        <taxon>Pseudomonadati</taxon>
        <taxon>Pseudomonadota</taxon>
        <taxon>Alphaproteobacteria</taxon>
        <taxon>Hyphomicrobiales</taxon>
        <taxon>Rhizobiaceae</taxon>
        <taxon>Shinella</taxon>
    </lineage>
</organism>
<comment type="caution">
    <text evidence="2">The sequence shown here is derived from an EMBL/GenBank/DDBJ whole genome shotgun (WGS) entry which is preliminary data.</text>
</comment>
<keyword evidence="3" id="KW-1185">Reference proteome</keyword>
<gene>
    <name evidence="2" type="ORF">GB928_027740</name>
</gene>